<dbReference type="CDD" id="cd02440">
    <property type="entry name" value="AdoMet_MTases"/>
    <property type="match status" value="1"/>
</dbReference>
<name>A0A532V866_UNCT6</name>
<dbReference type="AlphaFoldDB" id="A0A532V866"/>
<reference evidence="2 3" key="1">
    <citation type="submission" date="2017-06" db="EMBL/GenBank/DDBJ databases">
        <title>Novel microbial phyla capable of carbon fixation and sulfur reduction in deep-sea sediments.</title>
        <authorList>
            <person name="Huang J."/>
            <person name="Baker B."/>
            <person name="Wang Y."/>
        </authorList>
    </citation>
    <scope>NUCLEOTIDE SEQUENCE [LARGE SCALE GENOMIC DNA]</scope>
    <source>
        <strain evidence="2">B3_TA06</strain>
    </source>
</reference>
<sequence>MRVSDKEVGRHWNQDADRWAEEVRKGYDTYRDLFNNPAFFEFMGDINGKKVLDAGCGEGYNTRIMAQKGAQVIGVDISSRMIELAQEEEQRNPLGISYHVASFSNLPPFESESFDMVVSFMALMDAPDYEGAVGEFFRVLRKGGELYFSISHPCFMTKEINWIEDEQGHPVSIVISDYFSPEPYEECWKFPSSENPEKFTIIYFPRTLSAYLNGLINAGFVLKRIAEPRPSEEVCRKYPGLRRWREHVAIFLHVHAVKPQ</sequence>
<dbReference type="Proteomes" id="UP000317778">
    <property type="component" value="Unassembled WGS sequence"/>
</dbReference>
<dbReference type="Pfam" id="PF08241">
    <property type="entry name" value="Methyltransf_11"/>
    <property type="match status" value="1"/>
</dbReference>
<dbReference type="PANTHER" id="PTHR43591">
    <property type="entry name" value="METHYLTRANSFERASE"/>
    <property type="match status" value="1"/>
</dbReference>
<evidence type="ECO:0000313" key="3">
    <source>
        <dbReference type="Proteomes" id="UP000317778"/>
    </source>
</evidence>
<organism evidence="2 3">
    <name type="scientific">candidate division TA06 bacterium B3_TA06</name>
    <dbReference type="NCBI Taxonomy" id="2012487"/>
    <lineage>
        <taxon>Bacteria</taxon>
        <taxon>Bacteria division TA06</taxon>
    </lineage>
</organism>
<dbReference type="EMBL" id="NJBO01000005">
    <property type="protein sequence ID" value="TKJ43332.1"/>
    <property type="molecule type" value="Genomic_DNA"/>
</dbReference>
<comment type="caution">
    <text evidence="2">The sequence shown here is derived from an EMBL/GenBank/DDBJ whole genome shotgun (WGS) entry which is preliminary data.</text>
</comment>
<accession>A0A532V866</accession>
<keyword evidence="2" id="KW-0808">Transferase</keyword>
<dbReference type="Gene3D" id="3.40.50.150">
    <property type="entry name" value="Vaccinia Virus protein VP39"/>
    <property type="match status" value="1"/>
</dbReference>
<protein>
    <submittedName>
        <fullName evidence="2">SAM-dependent methyltransferase</fullName>
    </submittedName>
</protein>
<dbReference type="GO" id="GO:0008757">
    <property type="term" value="F:S-adenosylmethionine-dependent methyltransferase activity"/>
    <property type="evidence" value="ECO:0007669"/>
    <property type="project" value="InterPro"/>
</dbReference>
<keyword evidence="2" id="KW-0489">Methyltransferase</keyword>
<dbReference type="InterPro" id="IPR029063">
    <property type="entry name" value="SAM-dependent_MTases_sf"/>
</dbReference>
<dbReference type="SUPFAM" id="SSF53335">
    <property type="entry name" value="S-adenosyl-L-methionine-dependent methyltransferases"/>
    <property type="match status" value="1"/>
</dbReference>
<dbReference type="InterPro" id="IPR013216">
    <property type="entry name" value="Methyltransf_11"/>
</dbReference>
<evidence type="ECO:0000259" key="1">
    <source>
        <dbReference type="Pfam" id="PF08241"/>
    </source>
</evidence>
<proteinExistence type="predicted"/>
<feature type="domain" description="Methyltransferase type 11" evidence="1">
    <location>
        <begin position="52"/>
        <end position="148"/>
    </location>
</feature>
<dbReference type="GO" id="GO:0032259">
    <property type="term" value="P:methylation"/>
    <property type="evidence" value="ECO:0007669"/>
    <property type="project" value="UniProtKB-KW"/>
</dbReference>
<gene>
    <name evidence="2" type="ORF">CEE36_04690</name>
</gene>
<evidence type="ECO:0000313" key="2">
    <source>
        <dbReference type="EMBL" id="TKJ43332.1"/>
    </source>
</evidence>